<comment type="caution">
    <text evidence="2">The sequence shown here is derived from an EMBL/GenBank/DDBJ whole genome shotgun (WGS) entry which is preliminary data.</text>
</comment>
<feature type="region of interest" description="Disordered" evidence="1">
    <location>
        <begin position="74"/>
        <end position="98"/>
    </location>
</feature>
<evidence type="ECO:0000313" key="3">
    <source>
        <dbReference type="Proteomes" id="UP000252519"/>
    </source>
</evidence>
<proteinExistence type="predicted"/>
<keyword evidence="3" id="KW-1185">Reference proteome</keyword>
<dbReference type="Proteomes" id="UP000252519">
    <property type="component" value="Unassembled WGS sequence"/>
</dbReference>
<gene>
    <name evidence="2" type="ORF">ANCCAN_13564</name>
</gene>
<evidence type="ECO:0000256" key="1">
    <source>
        <dbReference type="SAM" id="MobiDB-lite"/>
    </source>
</evidence>
<sequence length="297" mass="32901">AIFQSSIAKRLLLNKTSSSVTNTVPARSNFPVRFCDPLLEIGEPTHAEDLLGCSASTSTAEGCKSLSSLYGSYLMPSGPRRRRKSKTKPTSPAEPISEAEHDCNDLCNRVKALTPQMLTAPIEKPYEPLPSSRRGAVARPSMGQEARDLIRHVRAFFEEVKRQLGEKACHGTLLNSAVQMAALACGVSQCTVTRLGTSEEKAWDRVKKKPSTTKNALGKRNAMRIVSLKQYGEEWGDVVRHFVHSQLEQEVNLTVADLHVRLCCAYSHFPMAPQTLCPFVMYEFFRVFDVNMVANLG</sequence>
<evidence type="ECO:0000313" key="2">
    <source>
        <dbReference type="EMBL" id="RCN40506.1"/>
    </source>
</evidence>
<accession>A0A368G7X5</accession>
<dbReference type="AlphaFoldDB" id="A0A368G7X5"/>
<name>A0A368G7X5_ANCCA</name>
<dbReference type="OrthoDB" id="5863465at2759"/>
<reference evidence="2 3" key="1">
    <citation type="submission" date="2014-10" db="EMBL/GenBank/DDBJ databases">
        <title>Draft genome of the hookworm Ancylostoma caninum.</title>
        <authorList>
            <person name="Mitreva M."/>
        </authorList>
    </citation>
    <scope>NUCLEOTIDE SEQUENCE [LARGE SCALE GENOMIC DNA]</scope>
    <source>
        <strain evidence="2 3">Baltimore</strain>
    </source>
</reference>
<organism evidence="2 3">
    <name type="scientific">Ancylostoma caninum</name>
    <name type="common">Dog hookworm</name>
    <dbReference type="NCBI Taxonomy" id="29170"/>
    <lineage>
        <taxon>Eukaryota</taxon>
        <taxon>Metazoa</taxon>
        <taxon>Ecdysozoa</taxon>
        <taxon>Nematoda</taxon>
        <taxon>Chromadorea</taxon>
        <taxon>Rhabditida</taxon>
        <taxon>Rhabditina</taxon>
        <taxon>Rhabditomorpha</taxon>
        <taxon>Strongyloidea</taxon>
        <taxon>Ancylostomatidae</taxon>
        <taxon>Ancylostomatinae</taxon>
        <taxon>Ancylostoma</taxon>
    </lineage>
</organism>
<protein>
    <submittedName>
        <fullName evidence="2">Uncharacterized protein</fullName>
    </submittedName>
</protein>
<feature type="non-terminal residue" evidence="2">
    <location>
        <position position="1"/>
    </location>
</feature>
<dbReference type="EMBL" id="JOJR01000282">
    <property type="protein sequence ID" value="RCN40506.1"/>
    <property type="molecule type" value="Genomic_DNA"/>
</dbReference>